<dbReference type="EMBL" id="UINC01130467">
    <property type="protein sequence ID" value="SVD11551.1"/>
    <property type="molecule type" value="Genomic_DNA"/>
</dbReference>
<dbReference type="AlphaFoldDB" id="A0A382SRP5"/>
<dbReference type="InterPro" id="IPR021739">
    <property type="entry name" value="SaV-like"/>
</dbReference>
<protein>
    <submittedName>
        <fullName evidence="1">Uncharacterized protein</fullName>
    </submittedName>
</protein>
<accession>A0A382SRP5</accession>
<name>A0A382SRP5_9ZZZZ</name>
<sequence length="64" mass="7379">MDRWDKLLEDLGNYIKGKEKGNYYGDKIQVIDLLRSSGDLDSFCRGNAIKYIIRAGRKIELAEL</sequence>
<evidence type="ECO:0000313" key="1">
    <source>
        <dbReference type="EMBL" id="SVD11551.1"/>
    </source>
</evidence>
<gene>
    <name evidence="1" type="ORF">METZ01_LOCUS364405</name>
</gene>
<dbReference type="Pfam" id="PF11753">
    <property type="entry name" value="DUF3310"/>
    <property type="match status" value="1"/>
</dbReference>
<reference evidence="1" key="1">
    <citation type="submission" date="2018-05" db="EMBL/GenBank/DDBJ databases">
        <authorList>
            <person name="Lanie J.A."/>
            <person name="Ng W.-L."/>
            <person name="Kazmierczak K.M."/>
            <person name="Andrzejewski T.M."/>
            <person name="Davidsen T.M."/>
            <person name="Wayne K.J."/>
            <person name="Tettelin H."/>
            <person name="Glass J.I."/>
            <person name="Rusch D."/>
            <person name="Podicherti R."/>
            <person name="Tsui H.-C.T."/>
            <person name="Winkler M.E."/>
        </authorList>
    </citation>
    <scope>NUCLEOTIDE SEQUENCE</scope>
</reference>
<proteinExistence type="predicted"/>
<feature type="non-terminal residue" evidence="1">
    <location>
        <position position="64"/>
    </location>
</feature>
<organism evidence="1">
    <name type="scientific">marine metagenome</name>
    <dbReference type="NCBI Taxonomy" id="408172"/>
    <lineage>
        <taxon>unclassified sequences</taxon>
        <taxon>metagenomes</taxon>
        <taxon>ecological metagenomes</taxon>
    </lineage>
</organism>